<proteinExistence type="predicted"/>
<evidence type="ECO:0000313" key="2">
    <source>
        <dbReference type="EMBL" id="GMF22907.1"/>
    </source>
</evidence>
<keyword evidence="3" id="KW-1185">Reference proteome</keyword>
<comment type="caution">
    <text evidence="2">The sequence shown here is derived from an EMBL/GenBank/DDBJ whole genome shotgun (WGS) entry which is preliminary data.</text>
</comment>
<evidence type="ECO:0000256" key="1">
    <source>
        <dbReference type="SAM" id="MobiDB-lite"/>
    </source>
</evidence>
<feature type="region of interest" description="Disordered" evidence="1">
    <location>
        <begin position="69"/>
        <end position="90"/>
    </location>
</feature>
<accession>A0A9W6WQF9</accession>
<organism evidence="2 3">
    <name type="scientific">Phytophthora fragariaefolia</name>
    <dbReference type="NCBI Taxonomy" id="1490495"/>
    <lineage>
        <taxon>Eukaryota</taxon>
        <taxon>Sar</taxon>
        <taxon>Stramenopiles</taxon>
        <taxon>Oomycota</taxon>
        <taxon>Peronosporomycetes</taxon>
        <taxon>Peronosporales</taxon>
        <taxon>Peronosporaceae</taxon>
        <taxon>Phytophthora</taxon>
    </lineage>
</organism>
<gene>
    <name evidence="2" type="ORF">Pfra01_000348900</name>
</gene>
<evidence type="ECO:0000313" key="3">
    <source>
        <dbReference type="Proteomes" id="UP001165121"/>
    </source>
</evidence>
<dbReference type="EMBL" id="BSXT01000266">
    <property type="protein sequence ID" value="GMF22907.1"/>
    <property type="molecule type" value="Genomic_DNA"/>
</dbReference>
<protein>
    <submittedName>
        <fullName evidence="2">Unnamed protein product</fullName>
    </submittedName>
</protein>
<sequence>MTLSAPLPTPLMTSLLDNGVDQTATPSVDLFGLGRERFQEEQKRNPWKQALIAFLRDGALALPVACQGIPDGSPLRGQERHADEEGASES</sequence>
<name>A0A9W6WQF9_9STRA</name>
<reference evidence="2" key="1">
    <citation type="submission" date="2023-04" db="EMBL/GenBank/DDBJ databases">
        <title>Phytophthora fragariaefolia NBRC 109709.</title>
        <authorList>
            <person name="Ichikawa N."/>
            <person name="Sato H."/>
            <person name="Tonouchi N."/>
        </authorList>
    </citation>
    <scope>NUCLEOTIDE SEQUENCE</scope>
    <source>
        <strain evidence="2">NBRC 109709</strain>
    </source>
</reference>
<dbReference type="AlphaFoldDB" id="A0A9W6WQF9"/>
<dbReference type="Proteomes" id="UP001165121">
    <property type="component" value="Unassembled WGS sequence"/>
</dbReference>